<evidence type="ECO:0000256" key="1">
    <source>
        <dbReference type="SAM" id="MobiDB-lite"/>
    </source>
</evidence>
<proteinExistence type="predicted"/>
<dbReference type="RefSeq" id="WP_282584708.1">
    <property type="nucleotide sequence ID" value="NZ_JAMOIM010000005.1"/>
</dbReference>
<name>A0AA42CMF9_9HYPH</name>
<protein>
    <submittedName>
        <fullName evidence="2">Uncharacterized protein</fullName>
    </submittedName>
</protein>
<dbReference type="Proteomes" id="UP001165667">
    <property type="component" value="Unassembled WGS sequence"/>
</dbReference>
<reference evidence="2" key="1">
    <citation type="submission" date="2022-05" db="EMBL/GenBank/DDBJ databases">
        <authorList>
            <person name="Pankratov T."/>
        </authorList>
    </citation>
    <scope>NUCLEOTIDE SEQUENCE</scope>
    <source>
        <strain evidence="2">BP6-180914</strain>
    </source>
</reference>
<organism evidence="2 3">
    <name type="scientific">Lichenifustis flavocetrariae</name>
    <dbReference type="NCBI Taxonomy" id="2949735"/>
    <lineage>
        <taxon>Bacteria</taxon>
        <taxon>Pseudomonadati</taxon>
        <taxon>Pseudomonadota</taxon>
        <taxon>Alphaproteobacteria</taxon>
        <taxon>Hyphomicrobiales</taxon>
        <taxon>Lichenihabitantaceae</taxon>
        <taxon>Lichenifustis</taxon>
    </lineage>
</organism>
<evidence type="ECO:0000313" key="3">
    <source>
        <dbReference type="Proteomes" id="UP001165667"/>
    </source>
</evidence>
<evidence type="ECO:0000313" key="2">
    <source>
        <dbReference type="EMBL" id="MCW6508342.1"/>
    </source>
</evidence>
<accession>A0AA42CMF9</accession>
<feature type="region of interest" description="Disordered" evidence="1">
    <location>
        <begin position="108"/>
        <end position="138"/>
    </location>
</feature>
<keyword evidence="3" id="KW-1185">Reference proteome</keyword>
<comment type="caution">
    <text evidence="2">The sequence shown here is derived from an EMBL/GenBank/DDBJ whole genome shotgun (WGS) entry which is preliminary data.</text>
</comment>
<dbReference type="EMBL" id="JAMOIM010000005">
    <property type="protein sequence ID" value="MCW6508342.1"/>
    <property type="molecule type" value="Genomic_DNA"/>
</dbReference>
<dbReference type="AlphaFoldDB" id="A0AA42CMF9"/>
<gene>
    <name evidence="2" type="ORF">M8523_09940</name>
</gene>
<sequence length="153" mass="16537">MPDTSNSSRLVGNQAGCDPGLTITFTHPDDVLHSRVLSLAEKRAVLAGWASDAHAVPNLPSLRQLDSGAIVSIDTVLEALRSLDATPDTSTAAPRVLPPKLRAAVLSRWRRPSRRGTRDDDDEPPPCPAAALPPGVELELRRRRDENWRLAAA</sequence>